<dbReference type="PATRIC" id="fig|36861.3.peg.1133"/>
<evidence type="ECO:0000313" key="2">
    <source>
        <dbReference type="EMBL" id="KVW99754.1"/>
    </source>
</evidence>
<comment type="caution">
    <text evidence="2">The sequence shown here is derived from an EMBL/GenBank/DDBJ whole genome shotgun (WGS) entry which is preliminary data.</text>
</comment>
<dbReference type="SUPFAM" id="SSF46785">
    <property type="entry name" value="Winged helix' DNA-binding domain"/>
    <property type="match status" value="1"/>
</dbReference>
<dbReference type="Gene3D" id="1.10.10.10">
    <property type="entry name" value="Winged helix-like DNA-binding domain superfamily/Winged helix DNA-binding domain"/>
    <property type="match status" value="1"/>
</dbReference>
<dbReference type="PANTHER" id="PTHR33221">
    <property type="entry name" value="WINGED HELIX-TURN-HELIX TRANSCRIPTIONAL REGULATOR, RRF2 FAMILY"/>
    <property type="match status" value="1"/>
</dbReference>
<dbReference type="PANTHER" id="PTHR33221:SF4">
    <property type="entry name" value="HTH-TYPE TRANSCRIPTIONAL REPRESSOR NSRR"/>
    <property type="match status" value="1"/>
</dbReference>
<dbReference type="STRING" id="1123392.GCA_000376425_01793"/>
<dbReference type="PROSITE" id="PS51197">
    <property type="entry name" value="HTH_RRF2_2"/>
    <property type="match status" value="1"/>
</dbReference>
<sequence>MQLTRFTDFSLRMLIHLGSHPDIQATVAGMAAEHGISRHHLTHVVHQLGLKGYIETTRGKGGGFRLARRPELIRVGDVVRDMEPGFELAECFRPGESGCRLMPACALKPVLAEAGRAFLASLDRYTLADLLPTQP</sequence>
<dbReference type="RefSeq" id="WP_059750983.1">
    <property type="nucleotide sequence ID" value="NZ_LDUG01000002.1"/>
</dbReference>
<evidence type="ECO:0000256" key="1">
    <source>
        <dbReference type="ARBA" id="ARBA00023125"/>
    </source>
</evidence>
<dbReference type="Proteomes" id="UP000064243">
    <property type="component" value="Unassembled WGS sequence"/>
</dbReference>
<keyword evidence="1" id="KW-0238">DNA-binding</keyword>
<dbReference type="GO" id="GO:0005829">
    <property type="term" value="C:cytosol"/>
    <property type="evidence" value="ECO:0007669"/>
    <property type="project" value="TreeGrafter"/>
</dbReference>
<dbReference type="EMBL" id="LDUG01000002">
    <property type="protein sequence ID" value="KVW99754.1"/>
    <property type="molecule type" value="Genomic_DNA"/>
</dbReference>
<dbReference type="OrthoDB" id="9795923at2"/>
<dbReference type="AlphaFoldDB" id="A0A125BDU3"/>
<dbReference type="InterPro" id="IPR036388">
    <property type="entry name" value="WH-like_DNA-bd_sf"/>
</dbReference>
<dbReference type="InterPro" id="IPR030489">
    <property type="entry name" value="TR_Rrf2-type_CS"/>
</dbReference>
<dbReference type="GO" id="GO:0003677">
    <property type="term" value="F:DNA binding"/>
    <property type="evidence" value="ECO:0007669"/>
    <property type="project" value="UniProtKB-KW"/>
</dbReference>
<dbReference type="InterPro" id="IPR000944">
    <property type="entry name" value="Tscrpt_reg_Rrf2"/>
</dbReference>
<dbReference type="GO" id="GO:0003700">
    <property type="term" value="F:DNA-binding transcription factor activity"/>
    <property type="evidence" value="ECO:0007669"/>
    <property type="project" value="TreeGrafter"/>
</dbReference>
<reference evidence="2 3" key="1">
    <citation type="journal article" date="2015" name="Appl. Environ. Microbiol.">
        <title>Aerobic and Anaerobic Thiosulfate Oxidation by a Cold-Adapted, Subglacial Chemoautotroph.</title>
        <authorList>
            <person name="Harrold Z.R."/>
            <person name="Skidmore M.L."/>
            <person name="Hamilton T.L."/>
            <person name="Desch L."/>
            <person name="Amada K."/>
            <person name="van Gelder W."/>
            <person name="Glover K."/>
            <person name="Roden E.E."/>
            <person name="Boyd E.S."/>
        </authorList>
    </citation>
    <scope>NUCLEOTIDE SEQUENCE [LARGE SCALE GENOMIC DNA]</scope>
    <source>
        <strain evidence="2 3">RG</strain>
    </source>
</reference>
<dbReference type="NCBIfam" id="TIGR00738">
    <property type="entry name" value="rrf2_super"/>
    <property type="match status" value="1"/>
</dbReference>
<dbReference type="Pfam" id="PF02082">
    <property type="entry name" value="Rrf2"/>
    <property type="match status" value="1"/>
</dbReference>
<keyword evidence="3" id="KW-1185">Reference proteome</keyword>
<dbReference type="PROSITE" id="PS01332">
    <property type="entry name" value="HTH_RRF2_1"/>
    <property type="match status" value="1"/>
</dbReference>
<gene>
    <name evidence="2" type="ORF">ABW22_00495</name>
</gene>
<protein>
    <submittedName>
        <fullName evidence="2">BadM/Rrf2 family transcriptional regulator</fullName>
    </submittedName>
</protein>
<organism evidence="2 3">
    <name type="scientific">Thiobacillus denitrificans</name>
    <dbReference type="NCBI Taxonomy" id="36861"/>
    <lineage>
        <taxon>Bacteria</taxon>
        <taxon>Pseudomonadati</taxon>
        <taxon>Pseudomonadota</taxon>
        <taxon>Betaproteobacteria</taxon>
        <taxon>Nitrosomonadales</taxon>
        <taxon>Thiobacillaceae</taxon>
        <taxon>Thiobacillus</taxon>
    </lineage>
</organism>
<name>A0A125BDU3_THIDE</name>
<dbReference type="InterPro" id="IPR036390">
    <property type="entry name" value="WH_DNA-bd_sf"/>
</dbReference>
<proteinExistence type="predicted"/>
<accession>A0A125BDU3</accession>
<evidence type="ECO:0000313" key="3">
    <source>
        <dbReference type="Proteomes" id="UP000064243"/>
    </source>
</evidence>